<dbReference type="InterPro" id="IPR050401">
    <property type="entry name" value="Cyclic_nucleotide_synthase"/>
</dbReference>
<dbReference type="InterPro" id="IPR011009">
    <property type="entry name" value="Kinase-like_dom_sf"/>
</dbReference>
<dbReference type="GO" id="GO:0035556">
    <property type="term" value="P:intracellular signal transduction"/>
    <property type="evidence" value="ECO:0007669"/>
    <property type="project" value="InterPro"/>
</dbReference>
<feature type="compositionally biased region" description="Pro residues" evidence="8">
    <location>
        <begin position="1354"/>
        <end position="1365"/>
    </location>
</feature>
<evidence type="ECO:0000256" key="2">
    <source>
        <dbReference type="ARBA" id="ARBA00022692"/>
    </source>
</evidence>
<reference evidence="11" key="1">
    <citation type="journal article" date="2020" name="bioRxiv">
        <title>Comparative genomics of Chlamydomonas.</title>
        <authorList>
            <person name="Craig R.J."/>
            <person name="Hasan A.R."/>
            <person name="Ness R.W."/>
            <person name="Keightley P.D."/>
        </authorList>
    </citation>
    <scope>NUCLEOTIDE SEQUENCE</scope>
    <source>
        <strain evidence="11">CCAP 11/173</strain>
    </source>
</reference>
<keyword evidence="6" id="KW-0456">Lyase</keyword>
<evidence type="ECO:0000256" key="5">
    <source>
        <dbReference type="ARBA" id="ARBA00023136"/>
    </source>
</evidence>
<feature type="compositionally biased region" description="Low complexity" evidence="8">
    <location>
        <begin position="1501"/>
        <end position="1510"/>
    </location>
</feature>
<dbReference type="PANTHER" id="PTHR11920:SF335">
    <property type="entry name" value="GUANYLATE CYCLASE"/>
    <property type="match status" value="1"/>
</dbReference>
<feature type="compositionally biased region" description="Basic and acidic residues" evidence="8">
    <location>
        <begin position="2691"/>
        <end position="2702"/>
    </location>
</feature>
<evidence type="ECO:0000313" key="12">
    <source>
        <dbReference type="Proteomes" id="UP000613740"/>
    </source>
</evidence>
<dbReference type="GO" id="GO:0007168">
    <property type="term" value="P:receptor guanylyl cyclase signaling pathway"/>
    <property type="evidence" value="ECO:0007669"/>
    <property type="project" value="TreeGrafter"/>
</dbReference>
<keyword evidence="12" id="KW-1185">Reference proteome</keyword>
<evidence type="ECO:0000256" key="7">
    <source>
        <dbReference type="SAM" id="Coils"/>
    </source>
</evidence>
<feature type="domain" description="Guanylate cyclase" evidence="10">
    <location>
        <begin position="2171"/>
        <end position="2302"/>
    </location>
</feature>
<dbReference type="Gene3D" id="3.30.70.1230">
    <property type="entry name" value="Nucleotide cyclase"/>
    <property type="match status" value="1"/>
</dbReference>
<evidence type="ECO:0000256" key="3">
    <source>
        <dbReference type="ARBA" id="ARBA00022741"/>
    </source>
</evidence>
<feature type="region of interest" description="Disordered" evidence="8">
    <location>
        <begin position="1916"/>
        <end position="1981"/>
    </location>
</feature>
<dbReference type="InterPro" id="IPR001054">
    <property type="entry name" value="A/G_cyclase"/>
</dbReference>
<feature type="compositionally biased region" description="Gly residues" evidence="8">
    <location>
        <begin position="2636"/>
        <end position="2649"/>
    </location>
</feature>
<protein>
    <recommendedName>
        <fullName evidence="10">Guanylate cyclase domain-containing protein</fullName>
    </recommendedName>
</protein>
<evidence type="ECO:0000259" key="10">
    <source>
        <dbReference type="PROSITE" id="PS50125"/>
    </source>
</evidence>
<feature type="compositionally biased region" description="Low complexity" evidence="8">
    <location>
        <begin position="2677"/>
        <end position="2690"/>
    </location>
</feature>
<feature type="compositionally biased region" description="Low complexity" evidence="8">
    <location>
        <begin position="2626"/>
        <end position="2635"/>
    </location>
</feature>
<evidence type="ECO:0000256" key="8">
    <source>
        <dbReference type="SAM" id="MobiDB-lite"/>
    </source>
</evidence>
<evidence type="ECO:0000256" key="6">
    <source>
        <dbReference type="ARBA" id="ARBA00023239"/>
    </source>
</evidence>
<feature type="compositionally biased region" description="Gly residues" evidence="8">
    <location>
        <begin position="1472"/>
        <end position="1485"/>
    </location>
</feature>
<comment type="subcellular location">
    <subcellularLocation>
        <location evidence="1">Membrane</location>
        <topology evidence="1">Single-pass membrane protein</topology>
    </subcellularLocation>
</comment>
<feature type="region of interest" description="Disordered" evidence="8">
    <location>
        <begin position="1472"/>
        <end position="1510"/>
    </location>
</feature>
<feature type="region of interest" description="Disordered" evidence="8">
    <location>
        <begin position="2412"/>
        <end position="2475"/>
    </location>
</feature>
<dbReference type="EMBL" id="JAEHOD010000023">
    <property type="protein sequence ID" value="KAG2447254.1"/>
    <property type="molecule type" value="Genomic_DNA"/>
</dbReference>
<accession>A0A835WGM3</accession>
<feature type="coiled-coil region" evidence="7">
    <location>
        <begin position="62"/>
        <end position="94"/>
    </location>
</feature>
<dbReference type="Proteomes" id="UP000613740">
    <property type="component" value="Unassembled WGS sequence"/>
</dbReference>
<keyword evidence="7" id="KW-0175">Coiled coil</keyword>
<comment type="caution">
    <text evidence="11">The sequence shown here is derived from an EMBL/GenBank/DDBJ whole genome shotgun (WGS) entry which is preliminary data.</text>
</comment>
<keyword evidence="3" id="KW-0547">Nucleotide-binding</keyword>
<dbReference type="Gene3D" id="1.10.510.10">
    <property type="entry name" value="Transferase(Phosphotransferase) domain 1"/>
    <property type="match status" value="1"/>
</dbReference>
<keyword evidence="5 9" id="KW-0472">Membrane</keyword>
<evidence type="ECO:0000256" key="9">
    <source>
        <dbReference type="SAM" id="Phobius"/>
    </source>
</evidence>
<feature type="compositionally biased region" description="Low complexity" evidence="8">
    <location>
        <begin position="1388"/>
        <end position="1408"/>
    </location>
</feature>
<dbReference type="Gene3D" id="3.40.50.2300">
    <property type="match status" value="2"/>
</dbReference>
<dbReference type="GO" id="GO:0001653">
    <property type="term" value="F:peptide receptor activity"/>
    <property type="evidence" value="ECO:0007669"/>
    <property type="project" value="TreeGrafter"/>
</dbReference>
<gene>
    <name evidence="11" type="ORF">HYH02_007994</name>
</gene>
<dbReference type="SMART" id="SM00044">
    <property type="entry name" value="CYCc"/>
    <property type="match status" value="1"/>
</dbReference>
<feature type="compositionally biased region" description="Low complexity" evidence="8">
    <location>
        <begin position="1344"/>
        <end position="1353"/>
    </location>
</feature>
<dbReference type="OrthoDB" id="548114at2759"/>
<organism evidence="11 12">
    <name type="scientific">Chlamydomonas schloesseri</name>
    <dbReference type="NCBI Taxonomy" id="2026947"/>
    <lineage>
        <taxon>Eukaryota</taxon>
        <taxon>Viridiplantae</taxon>
        <taxon>Chlorophyta</taxon>
        <taxon>core chlorophytes</taxon>
        <taxon>Chlorophyceae</taxon>
        <taxon>CS clade</taxon>
        <taxon>Chlamydomonadales</taxon>
        <taxon>Chlamydomonadaceae</taxon>
        <taxon>Chlamydomonas</taxon>
    </lineage>
</organism>
<name>A0A835WGM3_9CHLO</name>
<evidence type="ECO:0000313" key="11">
    <source>
        <dbReference type="EMBL" id="KAG2447254.1"/>
    </source>
</evidence>
<dbReference type="GO" id="GO:0004016">
    <property type="term" value="F:adenylate cyclase activity"/>
    <property type="evidence" value="ECO:0007669"/>
    <property type="project" value="TreeGrafter"/>
</dbReference>
<feature type="compositionally biased region" description="Gly residues" evidence="8">
    <location>
        <begin position="1948"/>
        <end position="1958"/>
    </location>
</feature>
<dbReference type="InterPro" id="IPR029787">
    <property type="entry name" value="Nucleotide_cyclase"/>
</dbReference>
<dbReference type="SUPFAM" id="SSF53822">
    <property type="entry name" value="Periplasmic binding protein-like I"/>
    <property type="match status" value="1"/>
</dbReference>
<dbReference type="PANTHER" id="PTHR11920">
    <property type="entry name" value="GUANYLYL CYCLASE"/>
    <property type="match status" value="1"/>
</dbReference>
<dbReference type="SUPFAM" id="SSF55073">
    <property type="entry name" value="Nucleotide cyclase"/>
    <property type="match status" value="1"/>
</dbReference>
<dbReference type="InterPro" id="IPR028082">
    <property type="entry name" value="Peripla_BP_I"/>
</dbReference>
<feature type="region of interest" description="Disordered" evidence="8">
    <location>
        <begin position="771"/>
        <end position="794"/>
    </location>
</feature>
<feature type="transmembrane region" description="Helical" evidence="9">
    <location>
        <begin position="654"/>
        <end position="677"/>
    </location>
</feature>
<evidence type="ECO:0000256" key="4">
    <source>
        <dbReference type="ARBA" id="ARBA00022989"/>
    </source>
</evidence>
<feature type="compositionally biased region" description="Low complexity" evidence="8">
    <location>
        <begin position="1933"/>
        <end position="1947"/>
    </location>
</feature>
<feature type="compositionally biased region" description="Low complexity" evidence="8">
    <location>
        <begin position="773"/>
        <end position="794"/>
    </location>
</feature>
<keyword evidence="4 9" id="KW-1133">Transmembrane helix</keyword>
<dbReference type="GO" id="GO:0004383">
    <property type="term" value="F:guanylate cyclase activity"/>
    <property type="evidence" value="ECO:0007669"/>
    <property type="project" value="TreeGrafter"/>
</dbReference>
<evidence type="ECO:0000256" key="1">
    <source>
        <dbReference type="ARBA" id="ARBA00004167"/>
    </source>
</evidence>
<dbReference type="FunFam" id="3.30.70.1230:FF:000107">
    <property type="entry name" value="Guanylate cyclase"/>
    <property type="match status" value="1"/>
</dbReference>
<dbReference type="SUPFAM" id="SSF56112">
    <property type="entry name" value="Protein kinase-like (PK-like)"/>
    <property type="match status" value="1"/>
</dbReference>
<feature type="region of interest" description="Disordered" evidence="8">
    <location>
        <begin position="1155"/>
        <end position="1175"/>
    </location>
</feature>
<feature type="region of interest" description="Disordered" evidence="8">
    <location>
        <begin position="2607"/>
        <end position="2715"/>
    </location>
</feature>
<feature type="region of interest" description="Disordered" evidence="8">
    <location>
        <begin position="610"/>
        <end position="646"/>
    </location>
</feature>
<feature type="region of interest" description="Disordered" evidence="8">
    <location>
        <begin position="1334"/>
        <end position="1408"/>
    </location>
</feature>
<dbReference type="PROSITE" id="PS50125">
    <property type="entry name" value="GUANYLATE_CYCLASE_2"/>
    <property type="match status" value="1"/>
</dbReference>
<dbReference type="CDD" id="cd07302">
    <property type="entry name" value="CHD"/>
    <property type="match status" value="1"/>
</dbReference>
<feature type="compositionally biased region" description="Gly residues" evidence="8">
    <location>
        <begin position="2416"/>
        <end position="2436"/>
    </location>
</feature>
<dbReference type="Pfam" id="PF00211">
    <property type="entry name" value="Guanylate_cyc"/>
    <property type="match status" value="1"/>
</dbReference>
<sequence length="2740" mass="272157">MAYYDGDEAVSLFRRLPRLARSVVVSGKHRHAAPRDDSCCLPGLGYPASDPAHNANDGFNVVSMALLRLEAEEEEAEEVEEEEAEEVVEEAEERQLHGKADTSCPAFTVFASGGFGRNASAFYARADTAVAALARALGRVAAAATSTAAVAAAAAAAVKVSEVPGQELSLRDSSGRKFRFVFQYEALDGCTRAVHRLQVANLIDATRVHFALGAATEFADDESSQYNAASRLLLHCCAPDSVYERDLPYVYGVQPPSRLYGTGALRYAVLSGSVRHLALLYRTDDPYSTAVCEGILTAAAGIVRELVPGLKLHVRQYSAANVTAASAADGAVFYRALARGAMAAGVDGVAACDTYAESGVLAGAFIEAKYYLKAFFLSTGPNTPKWVNTLGPAGEGLLGAALWHPSAFYSPAAANATASSDTGSSPSSSSSSSGDATTQVAVRLMGSSRSFLDAYRAATGAVPGGRAAAAAAAVTALAAALSTAFSRCDLSRVSTADELLFGRGLLDCDAAASMAAAAAGAVALAATANATTAAAALPYYGPGYWNVTGYELVIAALQRLHIDESFFGPIAFDSLRRNSALTPLTLQIHDSAAETILPLEAAGWPGTMPAPNLYGSGNSSDGQPPGPSHSDTGGGGSSSSGGEPKVMGSLTKEAAITVLVLSVVVAALMAFMALLLLRRRRRQRRRQPLEDLVAIAYTDLTDIRAPLQVMSGFPPDYETGYAKLKGQYVALRPLVDYYSAGRADKAAAAAAAAARDADTYLWKGYLVQRPRHSSGTGAPPPTGSGAAVSSPSGGAGACSRPSGFIADALGLMGMGSGTLDGDGGAGGSGLGRGRSMLARAIASVSFKQRPRLTTLRTERVMTSALDGAHGPVSAPTAFGVGGGGAHGPVSSPIAVGGCGGAAHGPVSAPTAFGGVGGGAHGPVSSLTAIGGGGGAAHGPVSAPTAVRGGGGGAHGPISAPTAIGGGGGGGVPGVGGLSGAGETTAAILAANAGGGAAAGACVSGAAAAAWRLRRASTLVARTSGPLSVGGMHGVGVGPHTAPHVLPGFASVGGEASGFAGGIVRDGAVGGGGRALMKHETIGSVISIGSTVAAAAAERAVAAEAAKAAATAGAGPDTYAVGGGVTRHSLQQLPLRQDPFPSTPFATPEAAAAAGAPSSCYTRPAPQSCVQHSPAPQQPQQQVWLTAALPPAFTTQQQGASASVSLSLPAPMHDMLSQPAPELLLQPQDSAAPPLAGTIAATPFASSAAGHTAAAALLSPQATRGRSISNHIEAAEVRNVLYTRSSLEGPQQPRGGSTAAAAAAAPAAVAAAAAPSPRTQLVPYSARAAAAAAESSSLLPPPPSVFLLHQQGSSQPPPPPQPPSRSPPAQASPCSHPAQQGTFPGGSNGSASASAAPGTSGTAASVTGPETYGSSGLHASYGGATTAAYDGRSSVGSATSARVSHSGFGYVGPYGVSTPNGYGMSMPPQGVSYGGAAPGTGPGTAPGTGTEPSPWTTGHGGPSTAPPLSAAAPSPAFAAAAASVAAVLAAQAAAPSGLPPVSSSRLPRLAETATGELDVGDVTVTAATADGGPSTADAYDSGVLSGLVAGGIGGGTATNPTGPNTGLSYAGPATATATLPAAVTFSRVTSGDRSHYDRPSSSPYAGGGGGFGPMGSIFTTTQSSLRRTVGGVAAVDSDVEARGGGAGGRALLRNSTLPHHHYGGGGGGGGPGGLGLGLGLGPEGGHHSAPLGVAGYPSRALTSNGLLLASGGLHSHSHMPGGASARGTVTNGGMLAAGAGGGSGGGRRFISSKKQLAHIIWRLTRLQHPNVLPVLGIVWDFAGLPVPVLVTQYEEFGSLSGLLDNSTVVIDVQRRLDIVNDVANALRYLYAQDDLIFNGLLGATNWRVYLDKRFKAKVEVTIASIALESPVFCKGRGTQPAPTGGNPQPSITYAAHPAHASGPSAATVTGGGSGSGGAAAQGSPLPQLIPAHGGPSTTGIATGAELAEPSTVFATGFPYSSTGTAVAAAVAAAAAPSGTAKAAAGAAAAAAAAAPAAESAEPEDVYQFGLMVLTLFVESPVSLLGPSPEQLETVRGLHPVLGDVVEACTAAEAAERPAFADIAAALNSVVLAPPPPNSAETSSALGNSKRMPQGFKVGGMSEEELYEAFPPSVAEALKAGREPPAEPHEEVSIFFSDIVGYTNHCSRLATHEVMDMLNRLYSRFDALIKELDLFKVDVIGDAYLAVGNIRRKHTDHARRLLQFAFRAIEVANSEPVCVSRPELGTISIRVGLHVGPVMACVVGTMNRRYSLFGNTVNVASRMESTGEPNKVQCTSAYKQLVRCTWPEVVARSRGFRNIKGKGLMETYFLYPPDTPLSAIGPSLLNDELATSSRASSEGNLNAQLQLPALNLKRFQTLPRQRALAPPAAAAAATAAGGSHGGGAAGAAGGGGAGGHGGLTETDPGEDRKSAALGVVGSGGGGGDREPGALPGYPLLNHTHLSPGRGLLHSLAHRGGGDAHAGAGAGAGGAGAGTGPLQRVHVTSCGGEVGRRSASGLITSLGHGLVLGGGSAAGGRAAAAAAGGPPLLERLGAFSAGGNRTGPGCISYSSGPLSGAGLTGGLGGGSGGGGLGRVRGATSGGDVTGENTSVGGATSTSLGGGGSTSVGGGSAESGELMPRLSASGNPPGRLRLSRSARVRQSPASPQQQLPARLPREREPARGEEEKEQELQEPPVPVVVTHLLERQLAGARKASSATGMRMP</sequence>
<feature type="compositionally biased region" description="Gly residues" evidence="8">
    <location>
        <begin position="2607"/>
        <end position="2621"/>
    </location>
</feature>
<dbReference type="GO" id="GO:0000166">
    <property type="term" value="F:nucleotide binding"/>
    <property type="evidence" value="ECO:0007669"/>
    <property type="project" value="UniProtKB-KW"/>
</dbReference>
<proteinExistence type="predicted"/>
<keyword evidence="2 9" id="KW-0812">Transmembrane</keyword>
<dbReference type="GO" id="GO:0005886">
    <property type="term" value="C:plasma membrane"/>
    <property type="evidence" value="ECO:0007669"/>
    <property type="project" value="TreeGrafter"/>
</dbReference>